<evidence type="ECO:0000256" key="4">
    <source>
        <dbReference type="ARBA" id="ARBA00014385"/>
    </source>
</evidence>
<evidence type="ECO:0000256" key="10">
    <source>
        <dbReference type="ARBA" id="ARBA00023128"/>
    </source>
</evidence>
<dbReference type="GO" id="GO:0003887">
    <property type="term" value="F:DNA-directed DNA polymerase activity"/>
    <property type="evidence" value="ECO:0007669"/>
    <property type="project" value="UniProtKB-KW"/>
</dbReference>
<evidence type="ECO:0000259" key="12">
    <source>
        <dbReference type="Pfam" id="PF03175"/>
    </source>
</evidence>
<evidence type="ECO:0000256" key="1">
    <source>
        <dbReference type="ARBA" id="ARBA00004173"/>
    </source>
</evidence>
<accession>A0A5B9R979</accession>
<reference evidence="13" key="2">
    <citation type="submission" date="2019-03" db="EMBL/GenBank/DDBJ databases">
        <authorList>
            <person name="Lee H.-H."/>
            <person name="Tsai I.J."/>
        </authorList>
    </citation>
    <scope>NUCLEOTIDE SEQUENCE</scope>
    <source>
        <strain evidence="13">BCRC 35384</strain>
    </source>
</reference>
<keyword evidence="7" id="KW-0235">DNA replication</keyword>
<dbReference type="InterPro" id="IPR015833">
    <property type="entry name" value="DNA-dir_DNA_pol_B_mt_lin_plsmd"/>
</dbReference>
<dbReference type="PRINTS" id="PR00106">
    <property type="entry name" value="DNAPOLB"/>
</dbReference>
<keyword evidence="9" id="KW-0238">DNA-binding</keyword>
<sequence length="901" mass="104733">MNTTKIKINSWENYDYPINNQLIVATHIETALKSFWIDTFDQLDSADNYHIRIQFKFLTTESEYRSLSYIQTVNHTDLERLINNFKEYWDLRNDDYHNTSIKSIVFTYKILFGKVGSRLVQHKKVINSLKAPFKFGGFKLPKTMDITKWSGNIKFDEDYSKAIVYINKSLREYHVSLFDNYQEIKIIVNNDVLLEFTDTVNDVYDLSSFTRTIKNQNYIFVNGELIVKQIDRKVNFLNTITKDESLSDNFITMDLETRTIEGKMQQYCVSTYYEDGDGIDRPRSFYLSDYTTPEAMMKDAVDSLLTSKFDGYKVYLHNFSNFDAVFLIRILSELGQKIRPVIRDGRIINIALDYGITKYTKYTIYFRDSYLLLSNSLKDLAKNFNVENKGLFPYSFVNDPNIKLNYLGLIPDIKYFNGITVEQYDEYCKTIHGLWSLEYQTKYYCELDCMVLYKVIKTFSKQIFELFKLDINKYPTLPSLALAIYRSNFLKDNFKISLIDGTMYNDLKKAYSGGMVDVYKPTNEPDTKVFSYDVNSLYPFTMRDCPMPIGTPKYFEGDISKVDPNAFGIFQVEIQAPDNLKYPVLQTKVQTPNGNRTIAPLGNWNGWYFSAEIYNAIKYGYKFNILRGYIFNKGFIFTEYVDFLYKLKANSTKGTPNYLIAKLLLNSLYGKFGMDPENDKHVIINSDKAKEYHNNFVVTNVIDLGNNKELISYYKPVSDKIENNKPSSKNISIPVALAITAYARIHMSVLKRSALSSNLDIFYMDTDSLSLNGELDPKFIGTELGKLKLEHIFNEVIYLAPKVYAGKTDTYEYVKIKGLKNPISFDEMKPLLNKGDSLQINQEKWYKHIDEGLITVKNEIYTLMITDNKRELLFNETGNFINTKPYVLSNGLLLTNKDNEQ</sequence>
<dbReference type="InterPro" id="IPR036397">
    <property type="entry name" value="RNaseH_sf"/>
</dbReference>
<evidence type="ECO:0000256" key="2">
    <source>
        <dbReference type="ARBA" id="ARBA00005755"/>
    </source>
</evidence>
<dbReference type="SUPFAM" id="SSF56672">
    <property type="entry name" value="DNA/RNA polymerases"/>
    <property type="match status" value="1"/>
</dbReference>
<evidence type="ECO:0000256" key="6">
    <source>
        <dbReference type="ARBA" id="ARBA00022695"/>
    </source>
</evidence>
<organism evidence="13">
    <name type="scientific">Porodaedalea pini</name>
    <dbReference type="NCBI Taxonomy" id="108901"/>
    <lineage>
        <taxon>Eukaryota</taxon>
        <taxon>Fungi</taxon>
        <taxon>Dikarya</taxon>
        <taxon>Basidiomycota</taxon>
        <taxon>Agaricomycotina</taxon>
        <taxon>Agaricomycetes</taxon>
        <taxon>Hymenochaetales</taxon>
        <taxon>Hymenochaetaceae</taxon>
        <taxon>Porodaedalea</taxon>
    </lineage>
</organism>
<dbReference type="PIRSF" id="PIRSF006517">
    <property type="entry name" value="DPol_mt_plasmid"/>
    <property type="match status" value="1"/>
</dbReference>
<dbReference type="InterPro" id="IPR004868">
    <property type="entry name" value="DNA-dir_DNA_pol_B_mt/vir"/>
</dbReference>
<name>A0A5B9R979_9AGAM</name>
<evidence type="ECO:0000313" key="13">
    <source>
        <dbReference type="EMBL" id="QEG56932.1"/>
    </source>
</evidence>
<dbReference type="EC" id="2.7.7.7" evidence="3"/>
<comment type="subcellular location">
    <subcellularLocation>
        <location evidence="1">Mitochondrion</location>
    </subcellularLocation>
</comment>
<dbReference type="PANTHER" id="PTHR33568:SF3">
    <property type="entry name" value="DNA-DIRECTED DNA POLYMERASE"/>
    <property type="match status" value="1"/>
</dbReference>
<evidence type="ECO:0000256" key="3">
    <source>
        <dbReference type="ARBA" id="ARBA00012417"/>
    </source>
</evidence>
<evidence type="ECO:0000256" key="11">
    <source>
        <dbReference type="ARBA" id="ARBA00049244"/>
    </source>
</evidence>
<comment type="catalytic activity">
    <reaction evidence="11">
        <text>DNA(n) + a 2'-deoxyribonucleoside 5'-triphosphate = DNA(n+1) + diphosphate</text>
        <dbReference type="Rhea" id="RHEA:22508"/>
        <dbReference type="Rhea" id="RHEA-COMP:17339"/>
        <dbReference type="Rhea" id="RHEA-COMP:17340"/>
        <dbReference type="ChEBI" id="CHEBI:33019"/>
        <dbReference type="ChEBI" id="CHEBI:61560"/>
        <dbReference type="ChEBI" id="CHEBI:173112"/>
        <dbReference type="EC" id="2.7.7.7"/>
    </reaction>
</comment>
<evidence type="ECO:0000256" key="7">
    <source>
        <dbReference type="ARBA" id="ARBA00022705"/>
    </source>
</evidence>
<dbReference type="Gene3D" id="3.30.420.10">
    <property type="entry name" value="Ribonuclease H-like superfamily/Ribonuclease H"/>
    <property type="match status" value="1"/>
</dbReference>
<dbReference type="SUPFAM" id="SSF53098">
    <property type="entry name" value="Ribonuclease H-like"/>
    <property type="match status" value="1"/>
</dbReference>
<keyword evidence="8" id="KW-0239">DNA-directed DNA polymerase</keyword>
<evidence type="ECO:0000256" key="8">
    <source>
        <dbReference type="ARBA" id="ARBA00022932"/>
    </source>
</evidence>
<keyword evidence="6" id="KW-0548">Nucleotidyltransferase</keyword>
<dbReference type="Gene3D" id="3.90.1600.10">
    <property type="entry name" value="Palm domain of DNA polymerase"/>
    <property type="match status" value="2"/>
</dbReference>
<dbReference type="Pfam" id="PF03175">
    <property type="entry name" value="DNA_pol_B_2"/>
    <property type="match status" value="1"/>
</dbReference>
<comment type="similarity">
    <text evidence="2">Belongs to the DNA polymerase type-B family.</text>
</comment>
<dbReference type="InterPro" id="IPR012337">
    <property type="entry name" value="RNaseH-like_sf"/>
</dbReference>
<reference evidence="13" key="1">
    <citation type="journal article" date="2019" name="Genome Biol. Evol.">
        <title>Evidence of extensive intraspecific noncoding reshuffling in a 169-kb mitochondrial genome of a basidiomycetous fungus.</title>
        <authorList>
            <person name="Lee H.H."/>
            <person name="Ke H.M."/>
            <person name="Lin C.I."/>
            <person name="Lee T.J."/>
            <person name="Chung C.L."/>
            <person name="Tsai I.J."/>
        </authorList>
    </citation>
    <scope>NUCLEOTIDE SEQUENCE</scope>
    <source>
        <strain evidence="13">BCRC 35384</strain>
    </source>
</reference>
<dbReference type="InterPro" id="IPR043502">
    <property type="entry name" value="DNA/RNA_pol_sf"/>
</dbReference>
<keyword evidence="10 13" id="KW-0496">Mitochondrion</keyword>
<dbReference type="InterPro" id="IPR006172">
    <property type="entry name" value="DNA-dir_DNA_pol_B"/>
</dbReference>
<keyword evidence="5" id="KW-0808">Transferase</keyword>
<feature type="domain" description="DNA-directed DNA polymerase family B mitochondria/virus" evidence="12">
    <location>
        <begin position="310"/>
        <end position="750"/>
    </location>
</feature>
<dbReference type="EMBL" id="MK623257">
    <property type="protein sequence ID" value="QEG56932.1"/>
    <property type="molecule type" value="Genomic_DNA"/>
</dbReference>
<evidence type="ECO:0000256" key="5">
    <source>
        <dbReference type="ARBA" id="ARBA00022679"/>
    </source>
</evidence>
<evidence type="ECO:0000256" key="9">
    <source>
        <dbReference type="ARBA" id="ARBA00023125"/>
    </source>
</evidence>
<dbReference type="GO" id="GO:0003677">
    <property type="term" value="F:DNA binding"/>
    <property type="evidence" value="ECO:0007669"/>
    <property type="project" value="UniProtKB-KW"/>
</dbReference>
<dbReference type="GO" id="GO:0005739">
    <property type="term" value="C:mitochondrion"/>
    <property type="evidence" value="ECO:0007669"/>
    <property type="project" value="UniProtKB-SubCell"/>
</dbReference>
<dbReference type="GO" id="GO:0000166">
    <property type="term" value="F:nucleotide binding"/>
    <property type="evidence" value="ECO:0007669"/>
    <property type="project" value="InterPro"/>
</dbReference>
<dbReference type="GO" id="GO:0006260">
    <property type="term" value="P:DNA replication"/>
    <property type="evidence" value="ECO:0007669"/>
    <property type="project" value="UniProtKB-KW"/>
</dbReference>
<dbReference type="SMART" id="SM00486">
    <property type="entry name" value="POLBc"/>
    <property type="match status" value="1"/>
</dbReference>
<protein>
    <recommendedName>
        <fullName evidence="4">Probable DNA polymerase</fullName>
        <ecNumber evidence="3">2.7.7.7</ecNumber>
    </recommendedName>
</protein>
<proteinExistence type="inferred from homology"/>
<geneLocation type="mitochondrion" evidence="13"/>
<dbReference type="PANTHER" id="PTHR33568">
    <property type="entry name" value="DNA POLYMERASE"/>
    <property type="match status" value="1"/>
</dbReference>
<gene>
    <name evidence="13" type="ORF">PPIT_000051</name>
</gene>
<dbReference type="Gene3D" id="1.10.287.690">
    <property type="entry name" value="Helix hairpin bin"/>
    <property type="match status" value="1"/>
</dbReference>
<dbReference type="AlphaFoldDB" id="A0A5B9R979"/>
<dbReference type="InterPro" id="IPR023211">
    <property type="entry name" value="DNA_pol_palm_dom_sf"/>
</dbReference>